<evidence type="ECO:0000256" key="5">
    <source>
        <dbReference type="ARBA" id="ARBA00023295"/>
    </source>
</evidence>
<evidence type="ECO:0000313" key="9">
    <source>
        <dbReference type="EMBL" id="KAI8578003.1"/>
    </source>
</evidence>
<dbReference type="Gene3D" id="2.60.120.260">
    <property type="entry name" value="Galactose-binding domain-like"/>
    <property type="match status" value="1"/>
</dbReference>
<dbReference type="InterPro" id="IPR050288">
    <property type="entry name" value="Cellulose_deg_GH3"/>
</dbReference>
<dbReference type="InterPro" id="IPR019800">
    <property type="entry name" value="Glyco_hydro_3_AS"/>
</dbReference>
<proteinExistence type="inferred from homology"/>
<dbReference type="Gene3D" id="3.20.20.300">
    <property type="entry name" value="Glycoside hydrolase, family 3, N-terminal domain"/>
    <property type="match status" value="1"/>
</dbReference>
<evidence type="ECO:0000256" key="6">
    <source>
        <dbReference type="RuleBase" id="RU361161"/>
    </source>
</evidence>
<dbReference type="PANTHER" id="PTHR42715:SF3">
    <property type="entry name" value="BETA-GLUCOSIDASE B-RELATED"/>
    <property type="match status" value="1"/>
</dbReference>
<dbReference type="PRINTS" id="PR00133">
    <property type="entry name" value="GLHYDRLASE3"/>
</dbReference>
<evidence type="ECO:0000259" key="8">
    <source>
        <dbReference type="PROSITE" id="PS51820"/>
    </source>
</evidence>
<evidence type="ECO:0000313" key="10">
    <source>
        <dbReference type="Proteomes" id="UP001206595"/>
    </source>
</evidence>
<dbReference type="InterPro" id="IPR017853">
    <property type="entry name" value="GH"/>
</dbReference>
<evidence type="ECO:0000256" key="7">
    <source>
        <dbReference type="SAM" id="Phobius"/>
    </source>
</evidence>
<evidence type="ECO:0000256" key="3">
    <source>
        <dbReference type="ARBA" id="ARBA00012744"/>
    </source>
</evidence>
<dbReference type="PROSITE" id="PS51820">
    <property type="entry name" value="PA14"/>
    <property type="match status" value="1"/>
</dbReference>
<keyword evidence="7" id="KW-1133">Transmembrane helix</keyword>
<name>A0AAD5E6I4_UMBRA</name>
<dbReference type="InterPro" id="IPR013783">
    <property type="entry name" value="Ig-like_fold"/>
</dbReference>
<feature type="transmembrane region" description="Helical" evidence="7">
    <location>
        <begin position="6"/>
        <end position="29"/>
    </location>
</feature>
<dbReference type="SUPFAM" id="SSF52279">
    <property type="entry name" value="Beta-D-glucan exohydrolase, C-terminal domain"/>
    <property type="match status" value="1"/>
</dbReference>
<dbReference type="InterPro" id="IPR036881">
    <property type="entry name" value="Glyco_hydro_3_C_sf"/>
</dbReference>
<dbReference type="Gene3D" id="2.60.40.10">
    <property type="entry name" value="Immunoglobulins"/>
    <property type="match status" value="1"/>
</dbReference>
<keyword evidence="6" id="KW-0624">Polysaccharide degradation</keyword>
<dbReference type="EMBL" id="MU620934">
    <property type="protein sequence ID" value="KAI8578003.1"/>
    <property type="molecule type" value="Genomic_DNA"/>
</dbReference>
<evidence type="ECO:0000256" key="4">
    <source>
        <dbReference type="ARBA" id="ARBA00022801"/>
    </source>
</evidence>
<dbReference type="SMART" id="SM00758">
    <property type="entry name" value="PA14"/>
    <property type="match status" value="1"/>
</dbReference>
<dbReference type="PANTHER" id="PTHR42715">
    <property type="entry name" value="BETA-GLUCOSIDASE"/>
    <property type="match status" value="1"/>
</dbReference>
<evidence type="ECO:0000256" key="1">
    <source>
        <dbReference type="ARBA" id="ARBA00000448"/>
    </source>
</evidence>
<dbReference type="InterPro" id="IPR037524">
    <property type="entry name" value="PA14/GLEYA"/>
</dbReference>
<evidence type="ECO:0000256" key="2">
    <source>
        <dbReference type="ARBA" id="ARBA00005336"/>
    </source>
</evidence>
<feature type="domain" description="PA14" evidence="8">
    <location>
        <begin position="374"/>
        <end position="522"/>
    </location>
</feature>
<sequence>MELEAVSLVMASQLLVSLLVSHWVLLSILKLFKRSAPPLAMISSQNLLKSFWVSRPTFLSERELEICYSYIVLAAPTINLHRTPIGGRNFECYSEDPYLTGSLASAYIKGVQSEGVFATAKHFAVNDTEFERFTISSDLDERTLRELYLAPFQQAVREANPGCIMTSYNQINGVMASENSHTIKEILRGEWEYDGLVMSDWFGAHSVAGTANAGLDLEMPGPTRIRGEKLVAAVKAGEVTEETINERARKVLELAVKAGKFEDPEEKPEEGIDKEEHRQIIREAGAESIVLLKNENNVLPLDASKLKKIAIIGPNAQQAIVMGGGSASVRTHYTISPFEGIKNAVSTEVELAHALGCYTHKWCTVLDGKMKTKDGENGVAFEYFVGSGFSEFHSRFVQRSSRIWLFDGLPEGIDGKHFSARLTTLYTPETTGNHIIGLASSGLSKIFINGEEVIDNWTSQDKPGIFFDSGSAERTATFQMQAGEAVEIVIEFERSTHPRDLPAIRFGIVEEMNPNIIEDAVELAKTADAVIIVAGLNGEWETEGEDRATMQLAGKQDELISAVAKANKNLVLVNQSGTPINMPWVDDVPSILQAWYLGQEAGNAIADVLFGKVNPSGKLPTTFPIRIEDTPAFINYPGDNGHVHYGEGLYIGYKYYDVRKAPVLFPFGHGLSYSTFEYKNVRVNQPTLEADGTITVSVDVTNTSQVDGKEVVQVYVHDKVSSLHRPLKELRSFKKVNVPAGQTVTVDLVLDKYALGFYDDQQNTWVAEQGAFEALVGSSVTDIRGKVEFELTNTAKWVK</sequence>
<accession>A0AAD5E6I4</accession>
<reference evidence="9" key="1">
    <citation type="submission" date="2021-06" db="EMBL/GenBank/DDBJ databases">
        <authorList>
            <consortium name="DOE Joint Genome Institute"/>
            <person name="Mondo S.J."/>
            <person name="Amses K.R."/>
            <person name="Simmons D.R."/>
            <person name="Longcore J.E."/>
            <person name="Seto K."/>
            <person name="Alves G.H."/>
            <person name="Bonds A.E."/>
            <person name="Quandt C.A."/>
            <person name="Davis W.J."/>
            <person name="Chang Y."/>
            <person name="Letcher P.M."/>
            <person name="Powell M.J."/>
            <person name="Kuo A."/>
            <person name="Labutti K."/>
            <person name="Pangilinan J."/>
            <person name="Andreopoulos W."/>
            <person name="Tritt A."/>
            <person name="Riley R."/>
            <person name="Hundley H."/>
            <person name="Johnson J."/>
            <person name="Lipzen A."/>
            <person name="Barry K."/>
            <person name="Berbee M.L."/>
            <person name="Buchler N.E."/>
            <person name="Grigoriev I.V."/>
            <person name="Spatafora J.W."/>
            <person name="Stajich J.E."/>
            <person name="James T.Y."/>
        </authorList>
    </citation>
    <scope>NUCLEOTIDE SEQUENCE</scope>
    <source>
        <strain evidence="9">AG</strain>
    </source>
</reference>
<comment type="similarity">
    <text evidence="2 6">Belongs to the glycosyl hydrolase 3 family.</text>
</comment>
<keyword evidence="6" id="KW-0119">Carbohydrate metabolism</keyword>
<dbReference type="EC" id="3.2.1.21" evidence="3 6"/>
<dbReference type="GeneID" id="75915748"/>
<dbReference type="Gene3D" id="3.40.50.1700">
    <property type="entry name" value="Glycoside hydrolase family 3 C-terminal domain"/>
    <property type="match status" value="1"/>
</dbReference>
<dbReference type="AlphaFoldDB" id="A0AAD5E6I4"/>
<protein>
    <recommendedName>
        <fullName evidence="3 6">beta-glucosidase</fullName>
        <ecNumber evidence="3 6">3.2.1.21</ecNumber>
    </recommendedName>
</protein>
<dbReference type="RefSeq" id="XP_051443007.1">
    <property type="nucleotide sequence ID" value="XM_051590405.1"/>
</dbReference>
<dbReference type="GO" id="GO:0009251">
    <property type="term" value="P:glucan catabolic process"/>
    <property type="evidence" value="ECO:0007669"/>
    <property type="project" value="TreeGrafter"/>
</dbReference>
<dbReference type="Pfam" id="PF07691">
    <property type="entry name" value="PA14"/>
    <property type="match status" value="1"/>
</dbReference>
<dbReference type="Proteomes" id="UP001206595">
    <property type="component" value="Unassembled WGS sequence"/>
</dbReference>
<gene>
    <name evidence="9" type="ORF">K450DRAFT_249465</name>
</gene>
<keyword evidence="5 6" id="KW-0326">Glycosidase</keyword>
<comment type="catalytic activity">
    <reaction evidence="1 6">
        <text>Hydrolysis of terminal, non-reducing beta-D-glucosyl residues with release of beta-D-glucose.</text>
        <dbReference type="EC" id="3.2.1.21"/>
    </reaction>
</comment>
<dbReference type="PROSITE" id="PS00775">
    <property type="entry name" value="GLYCOSYL_HYDROL_F3"/>
    <property type="match status" value="1"/>
</dbReference>
<comment type="caution">
    <text evidence="9">The sequence shown here is derived from an EMBL/GenBank/DDBJ whole genome shotgun (WGS) entry which is preliminary data.</text>
</comment>
<dbReference type="InterPro" id="IPR002772">
    <property type="entry name" value="Glyco_hydro_3_C"/>
</dbReference>
<dbReference type="SUPFAM" id="SSF51445">
    <property type="entry name" value="(Trans)glycosidases"/>
    <property type="match status" value="1"/>
</dbReference>
<dbReference type="Pfam" id="PF01915">
    <property type="entry name" value="Glyco_hydro_3_C"/>
    <property type="match status" value="1"/>
</dbReference>
<dbReference type="SMART" id="SM01217">
    <property type="entry name" value="Fn3_like"/>
    <property type="match status" value="1"/>
</dbReference>
<reference evidence="9" key="2">
    <citation type="journal article" date="2022" name="Proc. Natl. Acad. Sci. U.S.A.">
        <title>Diploid-dominant life cycles characterize the early evolution of Fungi.</title>
        <authorList>
            <person name="Amses K.R."/>
            <person name="Simmons D.R."/>
            <person name="Longcore J.E."/>
            <person name="Mondo S.J."/>
            <person name="Seto K."/>
            <person name="Jeronimo G.H."/>
            <person name="Bonds A.E."/>
            <person name="Quandt C.A."/>
            <person name="Davis W.J."/>
            <person name="Chang Y."/>
            <person name="Federici B.A."/>
            <person name="Kuo A."/>
            <person name="LaButti K."/>
            <person name="Pangilinan J."/>
            <person name="Andreopoulos W."/>
            <person name="Tritt A."/>
            <person name="Riley R."/>
            <person name="Hundley H."/>
            <person name="Johnson J."/>
            <person name="Lipzen A."/>
            <person name="Barry K."/>
            <person name="Lang B.F."/>
            <person name="Cuomo C.A."/>
            <person name="Buchler N.E."/>
            <person name="Grigoriev I.V."/>
            <person name="Spatafora J.W."/>
            <person name="Stajich J.E."/>
            <person name="James T.Y."/>
        </authorList>
    </citation>
    <scope>NUCLEOTIDE SEQUENCE</scope>
    <source>
        <strain evidence="9">AG</strain>
    </source>
</reference>
<dbReference type="InterPro" id="IPR026891">
    <property type="entry name" value="Fn3-like"/>
</dbReference>
<organism evidence="9 10">
    <name type="scientific">Umbelopsis ramanniana AG</name>
    <dbReference type="NCBI Taxonomy" id="1314678"/>
    <lineage>
        <taxon>Eukaryota</taxon>
        <taxon>Fungi</taxon>
        <taxon>Fungi incertae sedis</taxon>
        <taxon>Mucoromycota</taxon>
        <taxon>Mucoromycotina</taxon>
        <taxon>Umbelopsidomycetes</taxon>
        <taxon>Umbelopsidales</taxon>
        <taxon>Umbelopsidaceae</taxon>
        <taxon>Umbelopsis</taxon>
    </lineage>
</organism>
<dbReference type="GO" id="GO:0008422">
    <property type="term" value="F:beta-glucosidase activity"/>
    <property type="evidence" value="ECO:0007669"/>
    <property type="project" value="UniProtKB-EC"/>
</dbReference>
<dbReference type="Pfam" id="PF00933">
    <property type="entry name" value="Glyco_hydro_3"/>
    <property type="match status" value="1"/>
</dbReference>
<keyword evidence="7" id="KW-0812">Transmembrane</keyword>
<keyword evidence="4 6" id="KW-0378">Hydrolase</keyword>
<dbReference type="InterPro" id="IPR001764">
    <property type="entry name" value="Glyco_hydro_3_N"/>
</dbReference>
<dbReference type="InterPro" id="IPR036962">
    <property type="entry name" value="Glyco_hydro_3_N_sf"/>
</dbReference>
<dbReference type="FunFam" id="2.60.40.10:FF:000495">
    <property type="entry name" value="Periplasmic beta-glucosidase"/>
    <property type="match status" value="1"/>
</dbReference>
<keyword evidence="7" id="KW-0472">Membrane</keyword>
<dbReference type="Pfam" id="PF14310">
    <property type="entry name" value="Fn3-like"/>
    <property type="match status" value="1"/>
</dbReference>
<keyword evidence="10" id="KW-1185">Reference proteome</keyword>
<comment type="pathway">
    <text evidence="6">Glycan metabolism; cellulose degradation.</text>
</comment>
<dbReference type="InterPro" id="IPR011658">
    <property type="entry name" value="PA14_dom"/>
</dbReference>